<dbReference type="EMBL" id="CM047580">
    <property type="protein sequence ID" value="KAI9921991.1"/>
    <property type="molecule type" value="Genomic_DNA"/>
</dbReference>
<evidence type="ECO:0000313" key="2">
    <source>
        <dbReference type="Proteomes" id="UP001163321"/>
    </source>
</evidence>
<accession>A0ACC0WVK7</accession>
<sequence length="87" mass="9509">MFYRCFGTPKKTIGHAVDELAKKNTQVNGILSGRLELDGGDYVKRHPREAHVGFNPLIDFNDPLLVNILAANAREGAAIDAFLTALT</sequence>
<comment type="caution">
    <text evidence="1">The sequence shown here is derived from an EMBL/GenBank/DDBJ whole genome shotgun (WGS) entry which is preliminary data.</text>
</comment>
<dbReference type="Proteomes" id="UP001163321">
    <property type="component" value="Chromosome 1"/>
</dbReference>
<gene>
    <name evidence="1" type="ORF">PsorP6_002022</name>
</gene>
<evidence type="ECO:0000313" key="1">
    <source>
        <dbReference type="EMBL" id="KAI9921991.1"/>
    </source>
</evidence>
<name>A0ACC0WVK7_9STRA</name>
<protein>
    <submittedName>
        <fullName evidence="1">Uncharacterized protein</fullName>
    </submittedName>
</protein>
<proteinExistence type="predicted"/>
<keyword evidence="2" id="KW-1185">Reference proteome</keyword>
<organism evidence="1 2">
    <name type="scientific">Peronosclerospora sorghi</name>
    <dbReference type="NCBI Taxonomy" id="230839"/>
    <lineage>
        <taxon>Eukaryota</taxon>
        <taxon>Sar</taxon>
        <taxon>Stramenopiles</taxon>
        <taxon>Oomycota</taxon>
        <taxon>Peronosporomycetes</taxon>
        <taxon>Peronosporales</taxon>
        <taxon>Peronosporaceae</taxon>
        <taxon>Peronosclerospora</taxon>
    </lineage>
</organism>
<reference evidence="1 2" key="1">
    <citation type="journal article" date="2022" name="bioRxiv">
        <title>The genome of the oomycete Peronosclerospora sorghi, a cosmopolitan pathogen of maize and sorghum, is inflated with dispersed pseudogenes.</title>
        <authorList>
            <person name="Fletcher K."/>
            <person name="Martin F."/>
            <person name="Isakeit T."/>
            <person name="Cavanaugh K."/>
            <person name="Magill C."/>
            <person name="Michelmore R."/>
        </authorList>
    </citation>
    <scope>NUCLEOTIDE SEQUENCE [LARGE SCALE GENOMIC DNA]</scope>
    <source>
        <strain evidence="1">P6</strain>
    </source>
</reference>